<comment type="caution">
    <text evidence="1">The sequence shown here is derived from an EMBL/GenBank/DDBJ whole genome shotgun (WGS) entry which is preliminary data.</text>
</comment>
<reference evidence="1" key="1">
    <citation type="submission" date="2019-03" db="EMBL/GenBank/DDBJ databases">
        <title>Single cell metagenomics reveals metabolic interactions within the superorganism composed of flagellate Streblomastix strix and complex community of Bacteroidetes bacteria on its surface.</title>
        <authorList>
            <person name="Treitli S.C."/>
            <person name="Kolisko M."/>
            <person name="Husnik F."/>
            <person name="Keeling P."/>
            <person name="Hampl V."/>
        </authorList>
    </citation>
    <scope>NUCLEOTIDE SEQUENCE</scope>
    <source>
        <strain evidence="1">STM</strain>
    </source>
</reference>
<gene>
    <name evidence="1" type="ORF">EZS27_007884</name>
</gene>
<evidence type="ECO:0000313" key="1">
    <source>
        <dbReference type="EMBL" id="KAA6344478.1"/>
    </source>
</evidence>
<name>A0A5J4SEZ5_9ZZZZ</name>
<dbReference type="AlphaFoldDB" id="A0A5J4SEZ5"/>
<dbReference type="EMBL" id="SNRY01000215">
    <property type="protein sequence ID" value="KAA6344478.1"/>
    <property type="molecule type" value="Genomic_DNA"/>
</dbReference>
<proteinExistence type="predicted"/>
<sequence>MGKEELGFFWSKTFRGRSPKRFSFHGTKFHHRIVGRRKTTKKWYNRFPFQQINQKEKIYRGI</sequence>
<organism evidence="1">
    <name type="scientific">termite gut metagenome</name>
    <dbReference type="NCBI Taxonomy" id="433724"/>
    <lineage>
        <taxon>unclassified sequences</taxon>
        <taxon>metagenomes</taxon>
        <taxon>organismal metagenomes</taxon>
    </lineage>
</organism>
<protein>
    <submittedName>
        <fullName evidence="1">Uncharacterized protein</fullName>
    </submittedName>
</protein>
<accession>A0A5J4SEZ5</accession>